<proteinExistence type="predicted"/>
<dbReference type="EMBL" id="BGZN01000109">
    <property type="protein sequence ID" value="GBR74939.1"/>
    <property type="molecule type" value="Genomic_DNA"/>
</dbReference>
<dbReference type="Proteomes" id="UP000269352">
    <property type="component" value="Unassembled WGS sequence"/>
</dbReference>
<organism evidence="1 2">
    <name type="scientific">Termititenax aidoneus</name>
    <dbReference type="NCBI Taxonomy" id="2218524"/>
    <lineage>
        <taxon>Bacteria</taxon>
        <taxon>Bacillati</taxon>
        <taxon>Candidatus Margulisiibacteriota</taxon>
        <taxon>Candidatus Termititenacia</taxon>
        <taxon>Candidatus Termititenacales</taxon>
        <taxon>Candidatus Termititenacaceae</taxon>
        <taxon>Candidatus Termititenax</taxon>
    </lineage>
</organism>
<reference evidence="1 2" key="1">
    <citation type="journal article" date="2019" name="ISME J.">
        <title>Genome analyses of uncultured TG2/ZB3 bacteria in 'Margulisbacteria' specifically attached to ectosymbiotic spirochetes of protists in the termite gut.</title>
        <authorList>
            <person name="Utami Y.D."/>
            <person name="Kuwahara H."/>
            <person name="Igai K."/>
            <person name="Murakami T."/>
            <person name="Sugaya K."/>
            <person name="Morikawa T."/>
            <person name="Nagura Y."/>
            <person name="Yuki M."/>
            <person name="Deevong P."/>
            <person name="Inoue T."/>
            <person name="Kihara K."/>
            <person name="Lo N."/>
            <person name="Yamada A."/>
            <person name="Ohkuma M."/>
            <person name="Hongoh Y."/>
        </authorList>
    </citation>
    <scope>NUCLEOTIDE SEQUENCE [LARGE SCALE GENOMIC DNA]</scope>
    <source>
        <strain evidence="1">NkOx7-01</strain>
    </source>
</reference>
<name>A0A388TDY0_TERA1</name>
<dbReference type="AlphaFoldDB" id="A0A388TDY0"/>
<feature type="non-terminal residue" evidence="1">
    <location>
        <position position="222"/>
    </location>
</feature>
<keyword evidence="2" id="KW-1185">Reference proteome</keyword>
<evidence type="ECO:0000313" key="1">
    <source>
        <dbReference type="EMBL" id="GBR74939.1"/>
    </source>
</evidence>
<sequence length="222" mass="24993">MPFKKPDLSAPLAELENPRLSLDEKFALLKNLKSLFARKNLRAGLAAVLAKNNLPAGYAALIREVWENKMLADIRKIAVLQYAHMQKTQNWGDLGEQRIMISYCRHLLGLPAERDISFLDVDIFQNKLRELSAPYAGLTAEELRAADEAVKCDLLSKETDYSREKDVNEFLEFLGSAYGFIAGQLGIYRSVIAGPAEIKKIDKYRVTTFQQETARTPEAVLS</sequence>
<protein>
    <submittedName>
        <fullName evidence="1">Uncharacterized protein</fullName>
    </submittedName>
</protein>
<gene>
    <name evidence="1" type="ORF">NO1_2026</name>
</gene>
<accession>A0A388TDY0</accession>
<comment type="caution">
    <text evidence="1">The sequence shown here is derived from an EMBL/GenBank/DDBJ whole genome shotgun (WGS) entry which is preliminary data.</text>
</comment>
<evidence type="ECO:0000313" key="2">
    <source>
        <dbReference type="Proteomes" id="UP000269352"/>
    </source>
</evidence>